<dbReference type="PROSITE" id="PS00149">
    <property type="entry name" value="SULFATASE_2"/>
    <property type="match status" value="1"/>
</dbReference>
<dbReference type="SUPFAM" id="SSF53649">
    <property type="entry name" value="Alkaline phosphatase-like"/>
    <property type="match status" value="1"/>
</dbReference>
<dbReference type="InterPro" id="IPR000917">
    <property type="entry name" value="Sulfatase_N"/>
</dbReference>
<name>A0A837P0E1_VIBSP</name>
<feature type="chain" id="PRO_5032464943" evidence="6">
    <location>
        <begin position="27"/>
        <end position="494"/>
    </location>
</feature>
<evidence type="ECO:0000313" key="9">
    <source>
        <dbReference type="Proteomes" id="UP000050463"/>
    </source>
</evidence>
<evidence type="ECO:0000256" key="4">
    <source>
        <dbReference type="ARBA" id="ARBA00022837"/>
    </source>
</evidence>
<dbReference type="Pfam" id="PF00884">
    <property type="entry name" value="Sulfatase"/>
    <property type="match status" value="1"/>
</dbReference>
<organism evidence="8 9">
    <name type="scientific">Vibrio splendidus</name>
    <dbReference type="NCBI Taxonomy" id="29497"/>
    <lineage>
        <taxon>Bacteria</taxon>
        <taxon>Pseudomonadati</taxon>
        <taxon>Pseudomonadota</taxon>
        <taxon>Gammaproteobacteria</taxon>
        <taxon>Vibrionales</taxon>
        <taxon>Vibrionaceae</taxon>
        <taxon>Vibrio</taxon>
    </lineage>
</organism>
<comment type="PTM">
    <text evidence="5">The conversion to 3-oxoalanine (also known as C-formylglycine, FGly), of a serine or cysteine residue in prokaryotes and of a cysteine residue in eukaryotes, is critical for catalytic activity.</text>
</comment>
<dbReference type="PANTHER" id="PTHR42693">
    <property type="entry name" value="ARYLSULFATASE FAMILY MEMBER"/>
    <property type="match status" value="1"/>
</dbReference>
<dbReference type="InterPro" id="IPR017850">
    <property type="entry name" value="Alkaline_phosphatase_core_sf"/>
</dbReference>
<gene>
    <name evidence="8" type="ORF">AN168_02745</name>
</gene>
<keyword evidence="3" id="KW-0378">Hydrolase</keyword>
<dbReference type="Gene3D" id="3.40.720.10">
    <property type="entry name" value="Alkaline Phosphatase, subunit A"/>
    <property type="match status" value="1"/>
</dbReference>
<feature type="domain" description="Sulfatase N-terminal" evidence="7">
    <location>
        <begin position="35"/>
        <end position="366"/>
    </location>
</feature>
<accession>A0A837P0E1</accession>
<dbReference type="AlphaFoldDB" id="A0A837P0E1"/>
<evidence type="ECO:0000256" key="1">
    <source>
        <dbReference type="ARBA" id="ARBA00008779"/>
    </source>
</evidence>
<dbReference type="RefSeq" id="WP_054545925.1">
    <property type="nucleotide sequence ID" value="NZ_LIZK01000001.1"/>
</dbReference>
<evidence type="ECO:0000256" key="6">
    <source>
        <dbReference type="SAM" id="SignalP"/>
    </source>
</evidence>
<dbReference type="InterPro" id="IPR050738">
    <property type="entry name" value="Sulfatase"/>
</dbReference>
<dbReference type="PANTHER" id="PTHR42693:SF33">
    <property type="entry name" value="ARYLSULFATASE"/>
    <property type="match status" value="1"/>
</dbReference>
<evidence type="ECO:0000256" key="3">
    <source>
        <dbReference type="ARBA" id="ARBA00022801"/>
    </source>
</evidence>
<dbReference type="GO" id="GO:0004065">
    <property type="term" value="F:arylsulfatase activity"/>
    <property type="evidence" value="ECO:0007669"/>
    <property type="project" value="TreeGrafter"/>
</dbReference>
<evidence type="ECO:0000313" key="8">
    <source>
        <dbReference type="EMBL" id="KPL96245.1"/>
    </source>
</evidence>
<comment type="caution">
    <text evidence="8">The sequence shown here is derived from an EMBL/GenBank/DDBJ whole genome shotgun (WGS) entry which is preliminary data.</text>
</comment>
<feature type="modified residue" description="3-oxoalanine (Ser)" evidence="5">
    <location>
        <position position="82"/>
    </location>
</feature>
<dbReference type="GO" id="GO:0046872">
    <property type="term" value="F:metal ion binding"/>
    <property type="evidence" value="ECO:0007669"/>
    <property type="project" value="UniProtKB-KW"/>
</dbReference>
<evidence type="ECO:0000256" key="5">
    <source>
        <dbReference type="PIRSR" id="PIRSR600917-52"/>
    </source>
</evidence>
<protein>
    <submittedName>
        <fullName evidence="8">Sulfatase</fullName>
    </submittedName>
</protein>
<feature type="signal peptide" evidence="6">
    <location>
        <begin position="1"/>
        <end position="26"/>
    </location>
</feature>
<sequence>MNKFPLSAVSKAFTLAAMTCSGSVIAEEVKQPQQPNIVVIMADDLGDWATSHHNQYVETPNLEYLSETGVRFENGMTPAPVSSAARASFHTGKMPSQHGVYDFLAEDPKYDADWLDGEKLLSERLQDEGYRTALIGKWHATTDSKEPIRGFDRWLSYDALEAGWKNQYLHSGTVLFSRDGENEEHTGIQAQFLTKETIKFIDEPSEKPFFVSLNYVEPHFPFEGLPERLVEKYRDIAHKVVSYGGNSVLEHMSAYTLVPSDHEEKLAQYLAAVTLLDEQVGQLIDGLEGRGLMDNTVIAFVSDHGLLMGQYGLYGKINASFPYNFYEETIRVPFIIKGPEGMVRQKQVRGEFVDILDLHTTIMELASNGKGYDTSYGPGKSLLPMMKGERVRDWRQYQFSERGNARMITNGHWKLVRYYNKKNEPIDHWYDLSNPMGEAYIAEPPRQAVQDTMTKALDEFFAQYSSDEYSGLNMWNMAYPNFTTEDIIKHELWN</sequence>
<keyword evidence="6" id="KW-0732">Signal</keyword>
<comment type="similarity">
    <text evidence="1">Belongs to the sulfatase family.</text>
</comment>
<dbReference type="Proteomes" id="UP000050463">
    <property type="component" value="Unassembled WGS sequence"/>
</dbReference>
<dbReference type="InterPro" id="IPR024607">
    <property type="entry name" value="Sulfatase_CS"/>
</dbReference>
<keyword evidence="2" id="KW-0479">Metal-binding</keyword>
<evidence type="ECO:0000259" key="7">
    <source>
        <dbReference type="Pfam" id="PF00884"/>
    </source>
</evidence>
<reference evidence="8 9" key="1">
    <citation type="submission" date="2015-08" db="EMBL/GenBank/DDBJ databases">
        <title>Draft Genome Sequence of Vibrio splendidus UCD-SED7.</title>
        <authorList>
            <person name="Lee R.D."/>
            <person name="Lang J.M."/>
            <person name="Coil D.A."/>
            <person name="Jospin G."/>
            <person name="Eisen J.A."/>
        </authorList>
    </citation>
    <scope>NUCLEOTIDE SEQUENCE [LARGE SCALE GENOMIC DNA]</scope>
    <source>
        <strain evidence="8 9">UCD-SED7</strain>
    </source>
</reference>
<evidence type="ECO:0000256" key="2">
    <source>
        <dbReference type="ARBA" id="ARBA00022723"/>
    </source>
</evidence>
<proteinExistence type="inferred from homology"/>
<keyword evidence="4" id="KW-0106">Calcium</keyword>
<dbReference type="EMBL" id="LIZK01000001">
    <property type="protein sequence ID" value="KPL96245.1"/>
    <property type="molecule type" value="Genomic_DNA"/>
</dbReference>